<comment type="subunit">
    <text evidence="2">Single-chain monomer with multiple functions.</text>
</comment>
<evidence type="ECO:0000256" key="12">
    <source>
        <dbReference type="ARBA" id="ARBA00022932"/>
    </source>
</evidence>
<name>A0A0M6YH76_9RHOB</name>
<dbReference type="AlphaFoldDB" id="A0A0M6YH76"/>
<dbReference type="InterPro" id="IPR019760">
    <property type="entry name" value="DNA-dir_DNA_pol_A_CS"/>
</dbReference>
<evidence type="ECO:0000259" key="19">
    <source>
        <dbReference type="SMART" id="SM00475"/>
    </source>
</evidence>
<dbReference type="Pfam" id="PF01612">
    <property type="entry name" value="DNA_pol_A_exo1"/>
    <property type="match status" value="1"/>
</dbReference>
<dbReference type="FunFam" id="3.30.420.10:FF:000026">
    <property type="entry name" value="DNA polymerase I"/>
    <property type="match status" value="1"/>
</dbReference>
<dbReference type="CDD" id="cd06139">
    <property type="entry name" value="DNA_polA_I_Ecoli_like_exo"/>
    <property type="match status" value="1"/>
</dbReference>
<dbReference type="Gene3D" id="3.30.70.370">
    <property type="match status" value="1"/>
</dbReference>
<keyword evidence="5 17" id="KW-0808">Transferase</keyword>
<dbReference type="SUPFAM" id="SSF47807">
    <property type="entry name" value="5' to 3' exonuclease, C-terminal subdomain"/>
    <property type="match status" value="1"/>
</dbReference>
<keyword evidence="14 17" id="KW-0234">DNA repair</keyword>
<dbReference type="InterPro" id="IPR018320">
    <property type="entry name" value="DNA_polymerase_1"/>
</dbReference>
<dbReference type="InterPro" id="IPR029060">
    <property type="entry name" value="PIN-like_dom_sf"/>
</dbReference>
<feature type="domain" description="DNA-directed DNA polymerase family A palm" evidence="20">
    <location>
        <begin position="687"/>
        <end position="890"/>
    </location>
</feature>
<dbReference type="Pfam" id="PF02739">
    <property type="entry name" value="5_3_exonuc_N"/>
    <property type="match status" value="1"/>
</dbReference>
<evidence type="ECO:0000256" key="13">
    <source>
        <dbReference type="ARBA" id="ARBA00023125"/>
    </source>
</evidence>
<dbReference type="NCBIfam" id="TIGR00593">
    <property type="entry name" value="pola"/>
    <property type="match status" value="1"/>
</dbReference>
<protein>
    <recommendedName>
        <fullName evidence="4 16">DNA polymerase I</fullName>
        <ecNumber evidence="3 16">2.7.7.7</ecNumber>
    </recommendedName>
</protein>
<dbReference type="SMART" id="SM00474">
    <property type="entry name" value="35EXOc"/>
    <property type="match status" value="1"/>
</dbReference>
<evidence type="ECO:0000256" key="3">
    <source>
        <dbReference type="ARBA" id="ARBA00012417"/>
    </source>
</evidence>
<dbReference type="InterPro" id="IPR008918">
    <property type="entry name" value="HhH2"/>
</dbReference>
<dbReference type="SUPFAM" id="SSF88723">
    <property type="entry name" value="PIN domain-like"/>
    <property type="match status" value="1"/>
</dbReference>
<dbReference type="GO" id="GO:0008408">
    <property type="term" value="F:3'-5' exonuclease activity"/>
    <property type="evidence" value="ECO:0007669"/>
    <property type="project" value="UniProtKB-UniRule"/>
</dbReference>
<dbReference type="SMART" id="SM00279">
    <property type="entry name" value="HhH2"/>
    <property type="match status" value="1"/>
</dbReference>
<keyword evidence="8" id="KW-0540">Nuclease</keyword>
<feature type="domain" description="3'-5' exonuclease" evidence="18">
    <location>
        <begin position="324"/>
        <end position="519"/>
    </location>
</feature>
<evidence type="ECO:0000256" key="5">
    <source>
        <dbReference type="ARBA" id="ARBA00022679"/>
    </source>
</evidence>
<keyword evidence="6 17" id="KW-0548">Nucleotidyltransferase</keyword>
<dbReference type="PANTHER" id="PTHR10133:SF27">
    <property type="entry name" value="DNA POLYMERASE NU"/>
    <property type="match status" value="1"/>
</dbReference>
<evidence type="ECO:0000313" key="22">
    <source>
        <dbReference type="Proteomes" id="UP000049222"/>
    </source>
</evidence>
<dbReference type="GO" id="GO:0008409">
    <property type="term" value="F:5'-3' exonuclease activity"/>
    <property type="evidence" value="ECO:0007669"/>
    <property type="project" value="UniProtKB-UniRule"/>
</dbReference>
<dbReference type="CDD" id="cd09859">
    <property type="entry name" value="PIN_53EXO"/>
    <property type="match status" value="1"/>
</dbReference>
<gene>
    <name evidence="17 21" type="primary">polA</name>
    <name evidence="21" type="ORF">JDO7802_01054</name>
</gene>
<dbReference type="EMBL" id="CXSU01000011">
    <property type="protein sequence ID" value="CTQ49045.1"/>
    <property type="molecule type" value="Genomic_DNA"/>
</dbReference>
<dbReference type="InterPro" id="IPR020046">
    <property type="entry name" value="5-3_exonucl_a-hlix_arch_N"/>
</dbReference>
<dbReference type="Proteomes" id="UP000049222">
    <property type="component" value="Unassembled WGS sequence"/>
</dbReference>
<dbReference type="InterPro" id="IPR012337">
    <property type="entry name" value="RNaseH-like_sf"/>
</dbReference>
<dbReference type="SMART" id="SM00482">
    <property type="entry name" value="POLAc"/>
    <property type="match status" value="1"/>
</dbReference>
<keyword evidence="10 17" id="KW-0378">Hydrolase</keyword>
<dbReference type="InterPro" id="IPR002562">
    <property type="entry name" value="3'-5'_exonuclease_dom"/>
</dbReference>
<dbReference type="GO" id="GO:0003887">
    <property type="term" value="F:DNA-directed DNA polymerase activity"/>
    <property type="evidence" value="ECO:0007669"/>
    <property type="project" value="UniProtKB-UniRule"/>
</dbReference>
<dbReference type="Gene3D" id="3.40.50.1010">
    <property type="entry name" value="5'-nuclease"/>
    <property type="match status" value="1"/>
</dbReference>
<keyword evidence="11 17" id="KW-0269">Exonuclease</keyword>
<dbReference type="SUPFAM" id="SSF56672">
    <property type="entry name" value="DNA/RNA polymerases"/>
    <property type="match status" value="1"/>
</dbReference>
<keyword evidence="22" id="KW-1185">Reference proteome</keyword>
<dbReference type="Gene3D" id="1.20.1060.10">
    <property type="entry name" value="Taq DNA Polymerase, Chain T, domain 4"/>
    <property type="match status" value="1"/>
</dbReference>
<dbReference type="GO" id="GO:0003677">
    <property type="term" value="F:DNA binding"/>
    <property type="evidence" value="ECO:0007669"/>
    <property type="project" value="UniProtKB-UniRule"/>
</dbReference>
<dbReference type="InterPro" id="IPR043502">
    <property type="entry name" value="DNA/RNA_pol_sf"/>
</dbReference>
<dbReference type="EC" id="2.7.7.7" evidence="3 16"/>
<evidence type="ECO:0000256" key="17">
    <source>
        <dbReference type="RuleBase" id="RU004460"/>
    </source>
</evidence>
<evidence type="ECO:0000256" key="11">
    <source>
        <dbReference type="ARBA" id="ARBA00022839"/>
    </source>
</evidence>
<dbReference type="FunFam" id="1.20.1060.10:FF:000001">
    <property type="entry name" value="DNA polymerase I"/>
    <property type="match status" value="1"/>
</dbReference>
<dbReference type="STRING" id="420998.JDO7802_01054"/>
<dbReference type="GO" id="GO:0006261">
    <property type="term" value="P:DNA-templated DNA replication"/>
    <property type="evidence" value="ECO:0007669"/>
    <property type="project" value="UniProtKB-UniRule"/>
</dbReference>
<evidence type="ECO:0000256" key="9">
    <source>
        <dbReference type="ARBA" id="ARBA00022763"/>
    </source>
</evidence>
<dbReference type="InterPro" id="IPR002298">
    <property type="entry name" value="DNA_polymerase_A"/>
</dbReference>
<evidence type="ECO:0000256" key="1">
    <source>
        <dbReference type="ARBA" id="ARBA00007705"/>
    </source>
</evidence>
<dbReference type="InterPro" id="IPR020045">
    <property type="entry name" value="DNA_polI_H3TH"/>
</dbReference>
<dbReference type="SMART" id="SM00475">
    <property type="entry name" value="53EXOc"/>
    <property type="match status" value="1"/>
</dbReference>
<evidence type="ECO:0000313" key="21">
    <source>
        <dbReference type="EMBL" id="CTQ49045.1"/>
    </source>
</evidence>
<evidence type="ECO:0000256" key="10">
    <source>
        <dbReference type="ARBA" id="ARBA00022801"/>
    </source>
</evidence>
<dbReference type="RefSeq" id="WP_055083360.1">
    <property type="nucleotide sequence ID" value="NZ_CXSU01000011.1"/>
</dbReference>
<keyword evidence="7 17" id="KW-0235">DNA replication</keyword>
<dbReference type="Gene3D" id="1.10.150.20">
    <property type="entry name" value="5' to 3' exonuclease, C-terminal subdomain"/>
    <property type="match status" value="2"/>
</dbReference>
<dbReference type="OrthoDB" id="9806424at2"/>
<accession>A0A0M6YH76</accession>
<keyword evidence="12 17" id="KW-0239">DNA-directed DNA polymerase</keyword>
<evidence type="ECO:0000256" key="2">
    <source>
        <dbReference type="ARBA" id="ARBA00011541"/>
    </source>
</evidence>
<evidence type="ECO:0000259" key="20">
    <source>
        <dbReference type="SMART" id="SM00482"/>
    </source>
</evidence>
<dbReference type="CDD" id="cd09898">
    <property type="entry name" value="H3TH_53EXO"/>
    <property type="match status" value="1"/>
</dbReference>
<dbReference type="FunFam" id="1.10.150.20:FF:000002">
    <property type="entry name" value="DNA polymerase I"/>
    <property type="match status" value="1"/>
</dbReference>
<dbReference type="GO" id="GO:0006302">
    <property type="term" value="P:double-strand break repair"/>
    <property type="evidence" value="ECO:0007669"/>
    <property type="project" value="TreeGrafter"/>
</dbReference>
<evidence type="ECO:0000256" key="14">
    <source>
        <dbReference type="ARBA" id="ARBA00023204"/>
    </source>
</evidence>
<dbReference type="Pfam" id="PF00476">
    <property type="entry name" value="DNA_pol_A"/>
    <property type="match status" value="1"/>
</dbReference>
<dbReference type="FunFam" id="1.10.150.20:FF:000003">
    <property type="entry name" value="DNA polymerase I"/>
    <property type="match status" value="1"/>
</dbReference>
<dbReference type="FunFam" id="3.40.50.1010:FF:000001">
    <property type="entry name" value="DNA polymerase I"/>
    <property type="match status" value="1"/>
</dbReference>
<dbReference type="CDD" id="cd08637">
    <property type="entry name" value="DNA_pol_A_pol_I_C"/>
    <property type="match status" value="1"/>
</dbReference>
<sequence length="930" mass="101727">MTFGKGCHLHLIDGSAYIFRAFHALPPLARKSDGLPIGAVSGFCNMLDRYVQGNDGPDAATHVAVIFDKGSHTFRNDMYDQYKANRSEMPEDLRPQIPLTREATRAFNIACEEIEGFEADDIIATLAHRARDAGGRVTILSSDKDLMQLVGGGVEMLDPMKNKRIDDDGVFEKFGVAPNRVVDVQALAGDSVDNVPGAPGIGIKTAAQLIQEYGSLEDLLDRAAEIKQPKRRETLIEHRAQIELSKRLVQLDCEMDLPFGLDDLEIKDAVADDLLEFLNKMEFRSLTRRIADRLGAEPPAMVDVAPQADAPDAPEDPAIDHSSYEIVRDAAALQDWLDRIARAGTVAVDTETTSLNEMQADLVGVSLAVAPGEACYVPLTHRSGGGDLFDTDALAEGQMPLDAGLALLKPMLEDPAILKVGQNMKYDFKIFARLGITVGPIDDTMLLSYAQNGGLHNHGMDALSDRYLNHRPIPIKELIGTGKAQVTFDRVEIDKAAPYAAEDADITLRLHRLFKPRLHVNRVTQVYETLERPLVPVLARMEMTGVKVDRDVLSRMSGKFAQKMAALEEDIHASAGKPFNVGSPAQLGEILFGDMGLPGGKKTKTGAWSTGADALEDLATEHDLPKLILDWRQLSKLKSTYTDALQGHIDPDTGRVHTSYSIAGANTGRLASTDPNLQNIPIRTEEGRRIREAFVAPEGRVLVALDYSQIELRILAHIAGIDQLKQAFKDGQDIHALTASEMFGVPLEDMTPKVRRQAKAINFGVIYGISGFGLARNLRIPRAEAQAFIDTYFERFPGIRDYMDDTVKFAKAHNRVETLFGRRIHTPEINAKGPGAGFAKRAAINAPIQGTAADVIRRAMVRMEDAIAGIDAKMLLQVHDELLFEVAEDDVDKLTTAAREVMEGAHLPVVDLSVPLIVDAGQGANWAEAH</sequence>
<evidence type="ECO:0000256" key="16">
    <source>
        <dbReference type="NCBIfam" id="TIGR00593"/>
    </source>
</evidence>
<proteinExistence type="inferred from homology"/>
<comment type="similarity">
    <text evidence="1 17">Belongs to the DNA polymerase type-A family.</text>
</comment>
<evidence type="ECO:0000256" key="4">
    <source>
        <dbReference type="ARBA" id="ARBA00020311"/>
    </source>
</evidence>
<evidence type="ECO:0000256" key="15">
    <source>
        <dbReference type="ARBA" id="ARBA00049244"/>
    </source>
</evidence>
<evidence type="ECO:0000256" key="6">
    <source>
        <dbReference type="ARBA" id="ARBA00022695"/>
    </source>
</evidence>
<dbReference type="InterPro" id="IPR036397">
    <property type="entry name" value="RNaseH_sf"/>
</dbReference>
<reference evidence="21 22" key="1">
    <citation type="submission" date="2015-07" db="EMBL/GenBank/DDBJ databases">
        <authorList>
            <person name="Noorani M."/>
        </authorList>
    </citation>
    <scope>NUCLEOTIDE SEQUENCE [LARGE SCALE GENOMIC DNA]</scope>
    <source>
        <strain evidence="21 22">CECT 7802</strain>
    </source>
</reference>
<dbReference type="InterPro" id="IPR001098">
    <property type="entry name" value="DNA-dir_DNA_pol_A_palm_dom"/>
</dbReference>
<keyword evidence="9 17" id="KW-0227">DNA damage</keyword>
<dbReference type="Gene3D" id="3.30.420.10">
    <property type="entry name" value="Ribonuclease H-like superfamily/Ribonuclease H"/>
    <property type="match status" value="1"/>
</dbReference>
<dbReference type="Pfam" id="PF01367">
    <property type="entry name" value="5_3_exonuc"/>
    <property type="match status" value="1"/>
</dbReference>
<comment type="function">
    <text evidence="17">In addition to polymerase activity, this DNA polymerase exhibits 3'-5' and 5'-3' exonuclease activity.</text>
</comment>
<dbReference type="PROSITE" id="PS00447">
    <property type="entry name" value="DNA_POLYMERASE_A"/>
    <property type="match status" value="1"/>
</dbReference>
<dbReference type="InterPro" id="IPR036279">
    <property type="entry name" value="5-3_exonuclease_C_sf"/>
</dbReference>
<evidence type="ECO:0000256" key="8">
    <source>
        <dbReference type="ARBA" id="ARBA00022722"/>
    </source>
</evidence>
<dbReference type="PRINTS" id="PR00868">
    <property type="entry name" value="DNAPOLI"/>
</dbReference>
<dbReference type="InterPro" id="IPR002421">
    <property type="entry name" value="5-3_exonuclease"/>
</dbReference>
<dbReference type="PANTHER" id="PTHR10133">
    <property type="entry name" value="DNA POLYMERASE I"/>
    <property type="match status" value="1"/>
</dbReference>
<comment type="catalytic activity">
    <reaction evidence="15 17">
        <text>DNA(n) + a 2'-deoxyribonucleoside 5'-triphosphate = DNA(n+1) + diphosphate</text>
        <dbReference type="Rhea" id="RHEA:22508"/>
        <dbReference type="Rhea" id="RHEA-COMP:17339"/>
        <dbReference type="Rhea" id="RHEA-COMP:17340"/>
        <dbReference type="ChEBI" id="CHEBI:33019"/>
        <dbReference type="ChEBI" id="CHEBI:61560"/>
        <dbReference type="ChEBI" id="CHEBI:173112"/>
        <dbReference type="EC" id="2.7.7.7"/>
    </reaction>
</comment>
<evidence type="ECO:0000256" key="7">
    <source>
        <dbReference type="ARBA" id="ARBA00022705"/>
    </source>
</evidence>
<organism evidence="21 22">
    <name type="scientific">Jannaschia donghaensis</name>
    <dbReference type="NCBI Taxonomy" id="420998"/>
    <lineage>
        <taxon>Bacteria</taxon>
        <taxon>Pseudomonadati</taxon>
        <taxon>Pseudomonadota</taxon>
        <taxon>Alphaproteobacteria</taxon>
        <taxon>Rhodobacterales</taxon>
        <taxon>Roseobacteraceae</taxon>
        <taxon>Jannaschia</taxon>
    </lineage>
</organism>
<feature type="domain" description="5'-3' exonuclease" evidence="19">
    <location>
        <begin position="4"/>
        <end position="267"/>
    </location>
</feature>
<evidence type="ECO:0000259" key="18">
    <source>
        <dbReference type="SMART" id="SM00474"/>
    </source>
</evidence>
<dbReference type="SUPFAM" id="SSF53098">
    <property type="entry name" value="Ribonuclease H-like"/>
    <property type="match status" value="1"/>
</dbReference>
<dbReference type="NCBIfam" id="NF004397">
    <property type="entry name" value="PRK05755.1"/>
    <property type="match status" value="1"/>
</dbReference>
<keyword evidence="13 17" id="KW-0238">DNA-binding</keyword>